<dbReference type="Pfam" id="PF02806">
    <property type="entry name" value="Alpha-amylase_C"/>
    <property type="match status" value="1"/>
</dbReference>
<dbReference type="InterPro" id="IPR014756">
    <property type="entry name" value="Ig_E-set"/>
</dbReference>
<keyword evidence="8 10" id="KW-0320">Glycogen biosynthesis</keyword>
<evidence type="ECO:0000256" key="2">
    <source>
        <dbReference type="ARBA" id="ARBA00002953"/>
    </source>
</evidence>
<gene>
    <name evidence="10 13" type="primary">glgB</name>
    <name evidence="13" type="ORF">E6C55_22715</name>
</gene>
<keyword evidence="7 10" id="KW-0808">Transferase</keyword>
<reference evidence="13 14" key="1">
    <citation type="submission" date="2019-04" db="EMBL/GenBank/DDBJ databases">
        <title>Cohnella sp. nov. isolated from preserved vegetables.</title>
        <authorList>
            <person name="Lin S.-Y."/>
            <person name="Hung M.-H."/>
            <person name="Young C.-C."/>
        </authorList>
    </citation>
    <scope>NUCLEOTIDE SEQUENCE [LARGE SCALE GENOMIC DNA]</scope>
    <source>
        <strain evidence="13 14">CC-MHH1044</strain>
    </source>
</reference>
<keyword evidence="5 10" id="KW-0321">Glycogen metabolism</keyword>
<dbReference type="HAMAP" id="MF_00685">
    <property type="entry name" value="GlgB"/>
    <property type="match status" value="1"/>
</dbReference>
<name>A0A4V3WE70_9BACL</name>
<dbReference type="PANTHER" id="PTHR43651">
    <property type="entry name" value="1,4-ALPHA-GLUCAN-BRANCHING ENZYME"/>
    <property type="match status" value="1"/>
</dbReference>
<dbReference type="InterPro" id="IPR017853">
    <property type="entry name" value="GH"/>
</dbReference>
<proteinExistence type="inferred from homology"/>
<dbReference type="InterPro" id="IPR013780">
    <property type="entry name" value="Glyco_hydro_b"/>
</dbReference>
<evidence type="ECO:0000256" key="4">
    <source>
        <dbReference type="ARBA" id="ARBA00009000"/>
    </source>
</evidence>
<dbReference type="EMBL" id="SSOB01000034">
    <property type="protein sequence ID" value="THF75100.1"/>
    <property type="molecule type" value="Genomic_DNA"/>
</dbReference>
<comment type="pathway">
    <text evidence="3 10">Glycan biosynthesis; glycogen biosynthesis.</text>
</comment>
<dbReference type="InterPro" id="IPR006407">
    <property type="entry name" value="GlgB"/>
</dbReference>
<dbReference type="InterPro" id="IPR044143">
    <property type="entry name" value="GlgB_N_E_set_prok"/>
</dbReference>
<evidence type="ECO:0000256" key="1">
    <source>
        <dbReference type="ARBA" id="ARBA00000826"/>
    </source>
</evidence>
<dbReference type="NCBIfam" id="NF008967">
    <property type="entry name" value="PRK12313.1"/>
    <property type="match status" value="1"/>
</dbReference>
<dbReference type="Proteomes" id="UP000310636">
    <property type="component" value="Unassembled WGS sequence"/>
</dbReference>
<dbReference type="InterPro" id="IPR013783">
    <property type="entry name" value="Ig-like_fold"/>
</dbReference>
<dbReference type="AlphaFoldDB" id="A0A4V3WE70"/>
<comment type="function">
    <text evidence="2 10">Catalyzes the formation of the alpha-1,6-glucosidic linkages in glycogen by scission of a 1,4-alpha-linked oligosaccharide from growing alpha-1,4-glucan chains and the subsequent attachment of the oligosaccharide to the alpha-1,6 position.</text>
</comment>
<dbReference type="EC" id="2.4.1.18" evidence="10"/>
<organism evidence="13 14">
    <name type="scientific">Cohnella fermenti</name>
    <dbReference type="NCBI Taxonomy" id="2565925"/>
    <lineage>
        <taxon>Bacteria</taxon>
        <taxon>Bacillati</taxon>
        <taxon>Bacillota</taxon>
        <taxon>Bacilli</taxon>
        <taxon>Bacillales</taxon>
        <taxon>Paenibacillaceae</taxon>
        <taxon>Cohnella</taxon>
    </lineage>
</organism>
<comment type="subunit">
    <text evidence="10">Monomer.</text>
</comment>
<dbReference type="UniPathway" id="UPA00164"/>
<dbReference type="InterPro" id="IPR004193">
    <property type="entry name" value="Glyco_hydro_13_N"/>
</dbReference>
<dbReference type="OrthoDB" id="9800174at2"/>
<keyword evidence="14" id="KW-1185">Reference proteome</keyword>
<dbReference type="Pfam" id="PF00128">
    <property type="entry name" value="Alpha-amylase"/>
    <property type="match status" value="1"/>
</dbReference>
<dbReference type="Gene3D" id="2.60.40.1180">
    <property type="entry name" value="Golgi alpha-mannosidase II"/>
    <property type="match status" value="1"/>
</dbReference>
<sequence>MAVSAPLLASELLYLFNNGHLFHAYRTFGAHKHEYDGAAGVRFVVWAPKAREVRIAGEFNGWNGQDHRLQLVGSTGVWVGFVSGIGEGTAYKYEIIDSFGTKRLKSDPFAFQSELRPNTASIVADLNLHEWNDSAWMEHKRKNPPYGRPVLTYEVHLGAWKMEEREVFRTYRQLADELLDYVVAMGYTHIELLPLGEHPLDASWGYQATGYYSATSRYGPPEGLQELVDRCHKRGIGVILDWVPGHFCKDDHGLRQFDGGALYEHSDSRIAEKPLWGTLAFDFSKAEVLSFLISNAIFWLDVFHIDGLRVDAVASMIDLNFDKPPEMHTLNRHGGGEHLEALDFLRKLNETVFRYHPETLMIAEDSSAWPGVTQPTYLGGLGFNYKWNMGWMNDTLRYMETDPDDRPAKHHLMTFSLLYAYSENYVLPLSHDEVVHGKRSLLNKMPGTYEEKFANLRLYYGYWMTHPGKKLLFMGGEFGQFDEWKDAEGLDWLLLGYPLHDGMQRYSRDLNALYSGERALWERDHSHEGFEWIDADNAGQSVLAFIRRAGDAKRHLIVVCNFSRQSHSAFRIGVPMGGAYRIIMNSDVATYGGSGTRMPRRIKATRKVSHGQPFSIELPLPSLSFLLLEPDRIAVE</sequence>
<comment type="caution">
    <text evidence="13">The sequence shown here is derived from an EMBL/GenBank/DDBJ whole genome shotgun (WGS) entry which is preliminary data.</text>
</comment>
<dbReference type="InterPro" id="IPR006048">
    <property type="entry name" value="A-amylase/branching_C"/>
</dbReference>
<evidence type="ECO:0000256" key="9">
    <source>
        <dbReference type="ARBA" id="ARBA00023277"/>
    </source>
</evidence>
<dbReference type="GO" id="GO:0043169">
    <property type="term" value="F:cation binding"/>
    <property type="evidence" value="ECO:0007669"/>
    <property type="project" value="InterPro"/>
</dbReference>
<dbReference type="FunFam" id="2.60.40.1180:FF:000002">
    <property type="entry name" value="1,4-alpha-glucan branching enzyme GlgB"/>
    <property type="match status" value="1"/>
</dbReference>
<dbReference type="PANTHER" id="PTHR43651:SF3">
    <property type="entry name" value="1,4-ALPHA-GLUCAN-BRANCHING ENZYME"/>
    <property type="match status" value="1"/>
</dbReference>
<evidence type="ECO:0000256" key="8">
    <source>
        <dbReference type="ARBA" id="ARBA00023056"/>
    </source>
</evidence>
<evidence type="ECO:0000256" key="11">
    <source>
        <dbReference type="PIRSR" id="PIRSR000463-1"/>
    </source>
</evidence>
<dbReference type="GO" id="GO:0004553">
    <property type="term" value="F:hydrolase activity, hydrolyzing O-glycosyl compounds"/>
    <property type="evidence" value="ECO:0007669"/>
    <property type="project" value="InterPro"/>
</dbReference>
<feature type="active site" description="Nucleophile" evidence="10 11">
    <location>
        <position position="311"/>
    </location>
</feature>
<dbReference type="Pfam" id="PF02922">
    <property type="entry name" value="CBM_48"/>
    <property type="match status" value="1"/>
</dbReference>
<dbReference type="Gene3D" id="3.20.20.80">
    <property type="entry name" value="Glycosidases"/>
    <property type="match status" value="1"/>
</dbReference>
<dbReference type="NCBIfam" id="TIGR01515">
    <property type="entry name" value="branching_enzym"/>
    <property type="match status" value="1"/>
</dbReference>
<dbReference type="Gene3D" id="2.60.40.10">
    <property type="entry name" value="Immunoglobulins"/>
    <property type="match status" value="1"/>
</dbReference>
<comment type="similarity">
    <text evidence="4 10">Belongs to the glycosyl hydrolase 13 family. GlgB subfamily.</text>
</comment>
<evidence type="ECO:0000259" key="12">
    <source>
        <dbReference type="SMART" id="SM00642"/>
    </source>
</evidence>
<evidence type="ECO:0000256" key="10">
    <source>
        <dbReference type="HAMAP-Rule" id="MF_00685"/>
    </source>
</evidence>
<accession>A0A4V3WE70</accession>
<dbReference type="SMART" id="SM00642">
    <property type="entry name" value="Aamy"/>
    <property type="match status" value="1"/>
</dbReference>
<dbReference type="NCBIfam" id="NF003811">
    <property type="entry name" value="PRK05402.1"/>
    <property type="match status" value="1"/>
</dbReference>
<feature type="domain" description="Glycosyl hydrolase family 13 catalytic" evidence="12">
    <location>
        <begin position="166"/>
        <end position="527"/>
    </location>
</feature>
<dbReference type="InterPro" id="IPR006047">
    <property type="entry name" value="GH13_cat_dom"/>
</dbReference>
<evidence type="ECO:0000313" key="14">
    <source>
        <dbReference type="Proteomes" id="UP000310636"/>
    </source>
</evidence>
<evidence type="ECO:0000256" key="3">
    <source>
        <dbReference type="ARBA" id="ARBA00004964"/>
    </source>
</evidence>
<evidence type="ECO:0000256" key="7">
    <source>
        <dbReference type="ARBA" id="ARBA00022679"/>
    </source>
</evidence>
<dbReference type="GO" id="GO:0005978">
    <property type="term" value="P:glycogen biosynthetic process"/>
    <property type="evidence" value="ECO:0007669"/>
    <property type="project" value="UniProtKB-UniRule"/>
</dbReference>
<dbReference type="CDD" id="cd02855">
    <property type="entry name" value="E_set_GBE_prok_N"/>
    <property type="match status" value="1"/>
</dbReference>
<dbReference type="CDD" id="cd11322">
    <property type="entry name" value="AmyAc_Glg_BE"/>
    <property type="match status" value="1"/>
</dbReference>
<dbReference type="GO" id="GO:0003844">
    <property type="term" value="F:1,4-alpha-glucan branching enzyme activity"/>
    <property type="evidence" value="ECO:0007669"/>
    <property type="project" value="UniProtKB-UniRule"/>
</dbReference>
<protein>
    <recommendedName>
        <fullName evidence="10">1,4-alpha-glucan branching enzyme GlgB</fullName>
        <ecNumber evidence="10">2.4.1.18</ecNumber>
    </recommendedName>
    <alternativeName>
        <fullName evidence="10">1,4-alpha-D-glucan:1,4-alpha-D-glucan 6-glucosyl-transferase</fullName>
    </alternativeName>
    <alternativeName>
        <fullName evidence="10">Alpha-(1-&gt;4)-glucan branching enzyme</fullName>
    </alternativeName>
    <alternativeName>
        <fullName evidence="10">Glycogen branching enzyme</fullName>
        <shortName evidence="10">BE</shortName>
    </alternativeName>
</protein>
<dbReference type="RefSeq" id="WP_136372112.1">
    <property type="nucleotide sequence ID" value="NZ_SSOB01000034.1"/>
</dbReference>
<dbReference type="SUPFAM" id="SSF81296">
    <property type="entry name" value="E set domains"/>
    <property type="match status" value="1"/>
</dbReference>
<feature type="active site" description="Proton donor" evidence="10 11">
    <location>
        <position position="364"/>
    </location>
</feature>
<evidence type="ECO:0000256" key="6">
    <source>
        <dbReference type="ARBA" id="ARBA00022676"/>
    </source>
</evidence>
<dbReference type="FunFam" id="3.20.20.80:FF:000003">
    <property type="entry name" value="1,4-alpha-glucan branching enzyme GlgB"/>
    <property type="match status" value="1"/>
</dbReference>
<dbReference type="SUPFAM" id="SSF51011">
    <property type="entry name" value="Glycosyl hydrolase domain"/>
    <property type="match status" value="1"/>
</dbReference>
<dbReference type="GO" id="GO:0005829">
    <property type="term" value="C:cytosol"/>
    <property type="evidence" value="ECO:0007669"/>
    <property type="project" value="TreeGrafter"/>
</dbReference>
<evidence type="ECO:0000256" key="5">
    <source>
        <dbReference type="ARBA" id="ARBA00022600"/>
    </source>
</evidence>
<dbReference type="PIRSF" id="PIRSF000463">
    <property type="entry name" value="GlgB"/>
    <property type="match status" value="1"/>
</dbReference>
<comment type="catalytic activity">
    <reaction evidence="1 10">
        <text>Transfers a segment of a (1-&gt;4)-alpha-D-glucan chain to a primary hydroxy group in a similar glucan chain.</text>
        <dbReference type="EC" id="2.4.1.18"/>
    </reaction>
</comment>
<keyword evidence="6 10" id="KW-0328">Glycosyltransferase</keyword>
<keyword evidence="9 10" id="KW-0119">Carbohydrate metabolism</keyword>
<dbReference type="InterPro" id="IPR037439">
    <property type="entry name" value="Branching_enzy"/>
</dbReference>
<dbReference type="SUPFAM" id="SSF51445">
    <property type="entry name" value="(Trans)glycosidases"/>
    <property type="match status" value="1"/>
</dbReference>
<evidence type="ECO:0000313" key="13">
    <source>
        <dbReference type="EMBL" id="THF75100.1"/>
    </source>
</evidence>